<dbReference type="SUPFAM" id="SSF48264">
    <property type="entry name" value="Cytochrome P450"/>
    <property type="match status" value="1"/>
</dbReference>
<evidence type="ECO:0000256" key="7">
    <source>
        <dbReference type="RuleBase" id="RU000461"/>
    </source>
</evidence>
<reference evidence="10" key="1">
    <citation type="journal article" date="2023" name="Mol. Phylogenet. Evol.">
        <title>Genome-scale phylogeny and comparative genomics of the fungal order Sordariales.</title>
        <authorList>
            <person name="Hensen N."/>
            <person name="Bonometti L."/>
            <person name="Westerberg I."/>
            <person name="Brannstrom I.O."/>
            <person name="Guillou S."/>
            <person name="Cros-Aarteil S."/>
            <person name="Calhoun S."/>
            <person name="Haridas S."/>
            <person name="Kuo A."/>
            <person name="Mondo S."/>
            <person name="Pangilinan J."/>
            <person name="Riley R."/>
            <person name="LaButti K."/>
            <person name="Andreopoulos B."/>
            <person name="Lipzen A."/>
            <person name="Chen C."/>
            <person name="Yan M."/>
            <person name="Daum C."/>
            <person name="Ng V."/>
            <person name="Clum A."/>
            <person name="Steindorff A."/>
            <person name="Ohm R.A."/>
            <person name="Martin F."/>
            <person name="Silar P."/>
            <person name="Natvig D.O."/>
            <person name="Lalanne C."/>
            <person name="Gautier V."/>
            <person name="Ament-Velasquez S.L."/>
            <person name="Kruys A."/>
            <person name="Hutchinson M.I."/>
            <person name="Powell A.J."/>
            <person name="Barry K."/>
            <person name="Miller A.N."/>
            <person name="Grigoriev I.V."/>
            <person name="Debuchy R."/>
            <person name="Gladieux P."/>
            <person name="Hiltunen Thoren M."/>
            <person name="Johannesson H."/>
        </authorList>
    </citation>
    <scope>NUCLEOTIDE SEQUENCE [LARGE SCALE GENOMIC DNA]</scope>
    <source>
        <strain evidence="10">CBS 340.73</strain>
    </source>
</reference>
<evidence type="ECO:0000256" key="1">
    <source>
        <dbReference type="ARBA" id="ARBA00001971"/>
    </source>
</evidence>
<dbReference type="InterPro" id="IPR053007">
    <property type="entry name" value="CYP450_monoxygenase_sec-met"/>
</dbReference>
<accession>A0AAN6NK06</accession>
<dbReference type="PROSITE" id="PS00086">
    <property type="entry name" value="CYTOCHROME_P450"/>
    <property type="match status" value="1"/>
</dbReference>
<feature type="binding site" description="axial binding residue" evidence="6">
    <location>
        <position position="456"/>
    </location>
    <ligand>
        <name>heme</name>
        <dbReference type="ChEBI" id="CHEBI:30413"/>
    </ligand>
    <ligandPart>
        <name>Fe</name>
        <dbReference type="ChEBI" id="CHEBI:18248"/>
    </ligandPart>
</feature>
<dbReference type="GO" id="GO:0004497">
    <property type="term" value="F:monooxygenase activity"/>
    <property type="evidence" value="ECO:0007669"/>
    <property type="project" value="UniProtKB-KW"/>
</dbReference>
<comment type="similarity">
    <text evidence="2 7">Belongs to the cytochrome P450 family.</text>
</comment>
<dbReference type="PRINTS" id="PR00465">
    <property type="entry name" value="EP450IV"/>
</dbReference>
<evidence type="ECO:0000256" key="8">
    <source>
        <dbReference type="SAM" id="Phobius"/>
    </source>
</evidence>
<comment type="caution">
    <text evidence="9">The sequence shown here is derived from an EMBL/GenBank/DDBJ whole genome shotgun (WGS) entry which is preliminary data.</text>
</comment>
<evidence type="ECO:0000256" key="3">
    <source>
        <dbReference type="ARBA" id="ARBA00022723"/>
    </source>
</evidence>
<keyword evidence="3 6" id="KW-0479">Metal-binding</keyword>
<keyword evidence="8" id="KW-0812">Transmembrane</keyword>
<evidence type="ECO:0000256" key="4">
    <source>
        <dbReference type="ARBA" id="ARBA00023004"/>
    </source>
</evidence>
<name>A0AAN6NK06_9PEZI</name>
<evidence type="ECO:0000256" key="5">
    <source>
        <dbReference type="ARBA" id="ARBA00023033"/>
    </source>
</evidence>
<dbReference type="InterPro" id="IPR001128">
    <property type="entry name" value="Cyt_P450"/>
</dbReference>
<dbReference type="Proteomes" id="UP001303473">
    <property type="component" value="Unassembled WGS sequence"/>
</dbReference>
<dbReference type="GO" id="GO:0005506">
    <property type="term" value="F:iron ion binding"/>
    <property type="evidence" value="ECO:0007669"/>
    <property type="project" value="InterPro"/>
</dbReference>
<organism evidence="9 10">
    <name type="scientific">Diplogelasinospora grovesii</name>
    <dbReference type="NCBI Taxonomy" id="303347"/>
    <lineage>
        <taxon>Eukaryota</taxon>
        <taxon>Fungi</taxon>
        <taxon>Dikarya</taxon>
        <taxon>Ascomycota</taxon>
        <taxon>Pezizomycotina</taxon>
        <taxon>Sordariomycetes</taxon>
        <taxon>Sordariomycetidae</taxon>
        <taxon>Sordariales</taxon>
        <taxon>Diplogelasinosporaceae</taxon>
        <taxon>Diplogelasinospora</taxon>
    </lineage>
</organism>
<evidence type="ECO:0000313" key="9">
    <source>
        <dbReference type="EMBL" id="KAK3946258.1"/>
    </source>
</evidence>
<keyword evidence="4 6" id="KW-0408">Iron</keyword>
<dbReference type="PANTHER" id="PTHR47582:SF1">
    <property type="entry name" value="P450, PUTATIVE (EUROFUNG)-RELATED"/>
    <property type="match status" value="1"/>
</dbReference>
<sequence>MSKFTVMQDTPENVFALSNMNFEWNVRNQLFLLVGISFIVTIFLDRVLQQRYDKDEPPEIRPGGPFPFVRHMFGLGRYLYDYYVKLSQQYPLPAYSISLFRGKIYVVNAPDVSSTVFRHTNDLSFYQMAVEVITRISESSPEARRIMLENATPEGFKRIHSALAPGPGLERTISLATTKVARVLEELAPGPGERAKPVMLYDAVKHLVVQSTGEAVYGPLSPFRDPLVERAFWDWEKAFTSLMINVLPALTARRGHKARRLMQAAFREYFLKKGHLEGSDLTRTRYEDAQNLGVSLEDHARFEATFTVGIFGTTSPSTFWMVFFIFSRPSLLEKLRAEMAAGALTSAAADDGVLQHTLNLASIRSSQLVTSIWHETLRRSGCGTSARMVENDVLLPKHGLLLKKGNVVQMPSRVLHIDRKLWGEDAESFDHGRWEGSSKTAPQGAFRPFGGGTTLCPGRHFAAVEVKALAVMMCLRFDMTPANTDGTWNEPGMYPTSVAAAIYSPVKDVAVKITRRKGYEEGVWKFS</sequence>
<evidence type="ECO:0000256" key="6">
    <source>
        <dbReference type="PIRSR" id="PIRSR602403-1"/>
    </source>
</evidence>
<dbReference type="InterPro" id="IPR036396">
    <property type="entry name" value="Cyt_P450_sf"/>
</dbReference>
<dbReference type="PANTHER" id="PTHR47582">
    <property type="entry name" value="P450, PUTATIVE (EUROFUNG)-RELATED"/>
    <property type="match status" value="1"/>
</dbReference>
<dbReference type="InterPro" id="IPR017972">
    <property type="entry name" value="Cyt_P450_CS"/>
</dbReference>
<dbReference type="InterPro" id="IPR002403">
    <property type="entry name" value="Cyt_P450_E_grp-IV"/>
</dbReference>
<keyword evidence="8" id="KW-1133">Transmembrane helix</keyword>
<keyword evidence="10" id="KW-1185">Reference proteome</keyword>
<protein>
    <submittedName>
        <fullName evidence="9">Cytochrome p450 protein</fullName>
    </submittedName>
</protein>
<feature type="transmembrane region" description="Helical" evidence="8">
    <location>
        <begin position="30"/>
        <end position="48"/>
    </location>
</feature>
<keyword evidence="7" id="KW-0560">Oxidoreductase</keyword>
<dbReference type="GO" id="GO:0016705">
    <property type="term" value="F:oxidoreductase activity, acting on paired donors, with incorporation or reduction of molecular oxygen"/>
    <property type="evidence" value="ECO:0007669"/>
    <property type="project" value="InterPro"/>
</dbReference>
<evidence type="ECO:0000313" key="10">
    <source>
        <dbReference type="Proteomes" id="UP001303473"/>
    </source>
</evidence>
<dbReference type="AlphaFoldDB" id="A0AAN6NK06"/>
<dbReference type="Gene3D" id="1.10.630.10">
    <property type="entry name" value="Cytochrome P450"/>
    <property type="match status" value="1"/>
</dbReference>
<proteinExistence type="inferred from homology"/>
<evidence type="ECO:0000256" key="2">
    <source>
        <dbReference type="ARBA" id="ARBA00010617"/>
    </source>
</evidence>
<dbReference type="Pfam" id="PF00067">
    <property type="entry name" value="p450"/>
    <property type="match status" value="1"/>
</dbReference>
<dbReference type="GO" id="GO:0020037">
    <property type="term" value="F:heme binding"/>
    <property type="evidence" value="ECO:0007669"/>
    <property type="project" value="InterPro"/>
</dbReference>
<dbReference type="EMBL" id="MU853752">
    <property type="protein sequence ID" value="KAK3946258.1"/>
    <property type="molecule type" value="Genomic_DNA"/>
</dbReference>
<keyword evidence="5 7" id="KW-0503">Monooxygenase</keyword>
<dbReference type="CDD" id="cd11040">
    <property type="entry name" value="CYP7_CYP8-like"/>
    <property type="match status" value="1"/>
</dbReference>
<keyword evidence="8" id="KW-0472">Membrane</keyword>
<gene>
    <name evidence="9" type="ORF">QBC46DRAFT_444406</name>
</gene>
<keyword evidence="6 7" id="KW-0349">Heme</keyword>
<comment type="cofactor">
    <cofactor evidence="1 6">
        <name>heme</name>
        <dbReference type="ChEBI" id="CHEBI:30413"/>
    </cofactor>
</comment>